<dbReference type="AlphaFoldDB" id="R7RUD7"/>
<evidence type="ECO:0000256" key="4">
    <source>
        <dbReference type="ARBA" id="ARBA00021948"/>
    </source>
</evidence>
<dbReference type="OrthoDB" id="4913at2"/>
<evidence type="ECO:0000256" key="6">
    <source>
        <dbReference type="ARBA" id="ARBA00022842"/>
    </source>
</evidence>
<protein>
    <recommendedName>
        <fullName evidence="4 8">Probable 2-phosphosulfolactate phosphatase</fullName>
        <ecNumber evidence="3 8">3.1.3.71</ecNumber>
    </recommendedName>
</protein>
<comment type="similarity">
    <text evidence="2 8">Belongs to the ComB family.</text>
</comment>
<comment type="caution">
    <text evidence="9">The sequence shown here is derived from an EMBL/GenBank/DDBJ whole genome shotgun (WGS) entry which is preliminary data.</text>
</comment>
<dbReference type="FunFam" id="3.90.1560.10:FF:000001">
    <property type="entry name" value="Probable 2-phosphosulfolactate phosphatase"/>
    <property type="match status" value="1"/>
</dbReference>
<dbReference type="GO" id="GO:0050532">
    <property type="term" value="F:2-phosphosulfolactate phosphatase activity"/>
    <property type="evidence" value="ECO:0007669"/>
    <property type="project" value="UniProtKB-UniRule"/>
</dbReference>
<dbReference type="EMBL" id="CAVN010000111">
    <property type="protein sequence ID" value="CDF59071.1"/>
    <property type="molecule type" value="Genomic_DNA"/>
</dbReference>
<proteinExistence type="inferred from homology"/>
<evidence type="ECO:0000256" key="5">
    <source>
        <dbReference type="ARBA" id="ARBA00022801"/>
    </source>
</evidence>
<evidence type="ECO:0000256" key="2">
    <source>
        <dbReference type="ARBA" id="ARBA00009997"/>
    </source>
</evidence>
<dbReference type="RefSeq" id="WP_018664309.1">
    <property type="nucleotide sequence ID" value="NZ_HF952022.1"/>
</dbReference>
<dbReference type="SUPFAM" id="SSF142823">
    <property type="entry name" value="ComB-like"/>
    <property type="match status" value="1"/>
</dbReference>
<dbReference type="PANTHER" id="PTHR37311">
    <property type="entry name" value="2-PHOSPHOSULFOLACTATE PHOSPHATASE-RELATED"/>
    <property type="match status" value="1"/>
</dbReference>
<evidence type="ECO:0000256" key="3">
    <source>
        <dbReference type="ARBA" id="ARBA00012953"/>
    </source>
</evidence>
<comment type="cofactor">
    <cofactor evidence="1 8">
        <name>Mg(2+)</name>
        <dbReference type="ChEBI" id="CHEBI:18420"/>
    </cofactor>
</comment>
<dbReference type="PANTHER" id="PTHR37311:SF1">
    <property type="entry name" value="2-PHOSPHOSULFOLACTATE PHOSPHATASE-RELATED"/>
    <property type="match status" value="1"/>
</dbReference>
<dbReference type="Pfam" id="PF04029">
    <property type="entry name" value="2-ph_phosp"/>
    <property type="match status" value="1"/>
</dbReference>
<organism evidence="9 10">
    <name type="scientific">Thermobrachium celere DSM 8682</name>
    <dbReference type="NCBI Taxonomy" id="941824"/>
    <lineage>
        <taxon>Bacteria</taxon>
        <taxon>Bacillati</taxon>
        <taxon>Bacillota</taxon>
        <taxon>Clostridia</taxon>
        <taxon>Eubacteriales</taxon>
        <taxon>Clostridiaceae</taxon>
        <taxon>Thermobrachium</taxon>
    </lineage>
</organism>
<dbReference type="HOGENOM" id="CLU_070028_0_0_9"/>
<dbReference type="GO" id="GO:0000287">
    <property type="term" value="F:magnesium ion binding"/>
    <property type="evidence" value="ECO:0007669"/>
    <property type="project" value="UniProtKB-UniRule"/>
</dbReference>
<keyword evidence="6 8" id="KW-0460">Magnesium</keyword>
<keyword evidence="10" id="KW-1185">Reference proteome</keyword>
<gene>
    <name evidence="8" type="primary">comB</name>
    <name evidence="9" type="ORF">TCEL_02139</name>
</gene>
<dbReference type="EC" id="3.1.3.71" evidence="3 8"/>
<evidence type="ECO:0000313" key="10">
    <source>
        <dbReference type="Proteomes" id="UP000014923"/>
    </source>
</evidence>
<keyword evidence="5 8" id="KW-0378">Hydrolase</keyword>
<evidence type="ECO:0000256" key="8">
    <source>
        <dbReference type="HAMAP-Rule" id="MF_00490"/>
    </source>
</evidence>
<evidence type="ECO:0000313" key="9">
    <source>
        <dbReference type="EMBL" id="CDF59071.1"/>
    </source>
</evidence>
<dbReference type="HAMAP" id="MF_00490">
    <property type="entry name" value="ComB"/>
    <property type="match status" value="1"/>
</dbReference>
<dbReference type="Proteomes" id="UP000014923">
    <property type="component" value="Unassembled WGS sequence"/>
</dbReference>
<dbReference type="GO" id="GO:0050545">
    <property type="term" value="F:sulfopyruvate decarboxylase activity"/>
    <property type="evidence" value="ECO:0007669"/>
    <property type="project" value="TreeGrafter"/>
</dbReference>
<name>R7RUD7_9CLOT</name>
<evidence type="ECO:0000256" key="1">
    <source>
        <dbReference type="ARBA" id="ARBA00001946"/>
    </source>
</evidence>
<comment type="catalytic activity">
    <reaction evidence="7 8">
        <text>(2R)-O-phospho-3-sulfolactate + H2O = (2R)-3-sulfolactate + phosphate</text>
        <dbReference type="Rhea" id="RHEA:23416"/>
        <dbReference type="ChEBI" id="CHEBI:15377"/>
        <dbReference type="ChEBI" id="CHEBI:15597"/>
        <dbReference type="ChEBI" id="CHEBI:43474"/>
        <dbReference type="ChEBI" id="CHEBI:58738"/>
        <dbReference type="EC" id="3.1.3.71"/>
    </reaction>
</comment>
<reference evidence="9" key="1">
    <citation type="submission" date="2013-03" db="EMBL/GenBank/DDBJ databases">
        <title>Draft genome sequence of the hydrogen-ethanol-producing anaerobic alkalithermophilic Caloramator celere.</title>
        <authorList>
            <person name="Ciranna A."/>
            <person name="Larjo A."/>
            <person name="Kivisto A."/>
            <person name="Santala V."/>
            <person name="Roos C."/>
            <person name="Karp M."/>
        </authorList>
    </citation>
    <scope>NUCLEOTIDE SEQUENCE [LARGE SCALE GENOMIC DNA]</scope>
    <source>
        <strain evidence="9">DSM 8682</strain>
    </source>
</reference>
<dbReference type="InterPro" id="IPR005238">
    <property type="entry name" value="ComB-like"/>
</dbReference>
<dbReference type="InterPro" id="IPR036702">
    <property type="entry name" value="ComB-like_sf"/>
</dbReference>
<dbReference type="eggNOG" id="COG2045">
    <property type="taxonomic scope" value="Bacteria"/>
</dbReference>
<accession>R7RUD7</accession>
<sequence>MNINLYPDVSSIKEENLKGNTVVVIDVLRATSVITTALYNGCLEVVPVLEVHEALSLKGENVILGGERKGLKIEGFDFSNSPLEYTKDKVEGKRLIFTTTNGTKAIVRSRYSDEIFIGCMLNAKFLADYIVKLGKDISIVCAGTNGIFSMDDFLCAGKIIYEINKLTKVNMSDFSSLAYLTYIKNKDNVFDYLKYASHYRYMLSIGLEEDIKYCFQEDILDTIPYYKDGKIKRI</sequence>
<dbReference type="Gene3D" id="3.90.1560.10">
    <property type="entry name" value="ComB-like"/>
    <property type="match status" value="1"/>
</dbReference>
<evidence type="ECO:0000256" key="7">
    <source>
        <dbReference type="ARBA" id="ARBA00033711"/>
    </source>
</evidence>